<dbReference type="InterPro" id="IPR029045">
    <property type="entry name" value="ClpP/crotonase-like_dom_sf"/>
</dbReference>
<dbReference type="CDD" id="cd06558">
    <property type="entry name" value="crotonase-like"/>
    <property type="match status" value="1"/>
</dbReference>
<dbReference type="InterPro" id="IPR018376">
    <property type="entry name" value="Enoyl-CoA_hyd/isom_CS"/>
</dbReference>
<dbReference type="PROSITE" id="PS00166">
    <property type="entry name" value="ENOYL_COA_HYDRATASE"/>
    <property type="match status" value="1"/>
</dbReference>
<dbReference type="Gene3D" id="3.90.226.10">
    <property type="entry name" value="2-enoyl-CoA Hydratase, Chain A, domain 1"/>
    <property type="match status" value="1"/>
</dbReference>
<dbReference type="Pfam" id="PF00378">
    <property type="entry name" value="ECH_1"/>
    <property type="match status" value="1"/>
</dbReference>
<dbReference type="GO" id="GO:0016853">
    <property type="term" value="F:isomerase activity"/>
    <property type="evidence" value="ECO:0007669"/>
    <property type="project" value="UniProtKB-KW"/>
</dbReference>
<comment type="caution">
    <text evidence="3">The sequence shown here is derived from an EMBL/GenBank/DDBJ whole genome shotgun (WGS) entry which is preliminary data.</text>
</comment>
<keyword evidence="3" id="KW-0413">Isomerase</keyword>
<proteinExistence type="inferred from homology"/>
<dbReference type="SUPFAM" id="SSF52096">
    <property type="entry name" value="ClpP/crotonase"/>
    <property type="match status" value="1"/>
</dbReference>
<dbReference type="InterPro" id="IPR001753">
    <property type="entry name" value="Enoyl-CoA_hydra/iso"/>
</dbReference>
<comment type="similarity">
    <text evidence="1 2">Belongs to the enoyl-CoA hydratase/isomerase family.</text>
</comment>
<reference evidence="3 4" key="1">
    <citation type="submission" date="2024-03" db="EMBL/GenBank/DDBJ databases">
        <title>Aureococcus anophagefferens CCMP1851 and Kratosvirus quantuckense: Draft genome of a second virus-susceptible host strain in the model system.</title>
        <authorList>
            <person name="Chase E."/>
            <person name="Truchon A.R."/>
            <person name="Schepens W."/>
            <person name="Wilhelm S.W."/>
        </authorList>
    </citation>
    <scope>NUCLEOTIDE SEQUENCE [LARGE SCALE GENOMIC DNA]</scope>
    <source>
        <strain evidence="3 4">CCMP1851</strain>
    </source>
</reference>
<sequence length="322" mass="34210">MFNASPTTAARPLSTRVTTEITDHVAVVTLARPKKMNALDMDMFRAVRDAALALRENADVRCVVVHGEGRAFCAGLDVKSVMSPLDASANTAELLERKDGAVANLAQEVSYLWRTVPCPVIAAVHGVCIGGGFQIALGADVRVAAAETKFSVMEAKWGLIPDMGATLALRELVPRDVAIELTTTGRIFRAEEAKALGLVTRVVPDGEHLASALATAKQIAAGSPDAAAAAKRLWHAAYDAPTDASADRRMLLLETELQKRLMGGWNQLACTVRGLGAPPALQPGFYARDDAWSQEADDEAEKRVAALLDGVDFDEPARAEAA</sequence>
<gene>
    <name evidence="3" type="ORF">SO694_00002858</name>
</gene>
<accession>A0ABR1GCX3</accession>
<evidence type="ECO:0000313" key="4">
    <source>
        <dbReference type="Proteomes" id="UP001363151"/>
    </source>
</evidence>
<evidence type="ECO:0000256" key="2">
    <source>
        <dbReference type="RuleBase" id="RU003707"/>
    </source>
</evidence>
<evidence type="ECO:0000256" key="1">
    <source>
        <dbReference type="ARBA" id="ARBA00005254"/>
    </source>
</evidence>
<dbReference type="InterPro" id="IPR045002">
    <property type="entry name" value="Ech1-like"/>
</dbReference>
<keyword evidence="4" id="KW-1185">Reference proteome</keyword>
<dbReference type="EMBL" id="JBBJCI010000034">
    <property type="protein sequence ID" value="KAK7253875.1"/>
    <property type="molecule type" value="Genomic_DNA"/>
</dbReference>
<name>A0ABR1GCX3_AURAN</name>
<dbReference type="PANTHER" id="PTHR43149:SF1">
    <property type="entry name" value="DELTA(3,5)-DELTA(2,4)-DIENOYL-COA ISOMERASE, MITOCHONDRIAL"/>
    <property type="match status" value="1"/>
</dbReference>
<dbReference type="NCBIfam" id="NF005699">
    <property type="entry name" value="PRK07509.1"/>
    <property type="match status" value="1"/>
</dbReference>
<evidence type="ECO:0000313" key="3">
    <source>
        <dbReference type="EMBL" id="KAK7253875.1"/>
    </source>
</evidence>
<protein>
    <submittedName>
        <fullName evidence="3">Delta3,5-delta2,4-dienoyl-CoA isomerase</fullName>
    </submittedName>
</protein>
<dbReference type="Proteomes" id="UP001363151">
    <property type="component" value="Unassembled WGS sequence"/>
</dbReference>
<organism evidence="3 4">
    <name type="scientific">Aureococcus anophagefferens</name>
    <name type="common">Harmful bloom alga</name>
    <dbReference type="NCBI Taxonomy" id="44056"/>
    <lineage>
        <taxon>Eukaryota</taxon>
        <taxon>Sar</taxon>
        <taxon>Stramenopiles</taxon>
        <taxon>Ochrophyta</taxon>
        <taxon>Pelagophyceae</taxon>
        <taxon>Pelagomonadales</taxon>
        <taxon>Pelagomonadaceae</taxon>
        <taxon>Aureococcus</taxon>
    </lineage>
</organism>
<dbReference type="PANTHER" id="PTHR43149">
    <property type="entry name" value="ENOYL-COA HYDRATASE"/>
    <property type="match status" value="1"/>
</dbReference>